<dbReference type="EMBL" id="JBHSCW010000003">
    <property type="protein sequence ID" value="MFC4351135.1"/>
    <property type="molecule type" value="Genomic_DNA"/>
</dbReference>
<keyword evidence="2" id="KW-1133">Transmembrane helix</keyword>
<dbReference type="RefSeq" id="WP_382421475.1">
    <property type="nucleotide sequence ID" value="NZ_JBHSCW010000003.1"/>
</dbReference>
<dbReference type="EC" id="2.4.-.-" evidence="3"/>
<feature type="transmembrane region" description="Helical" evidence="2">
    <location>
        <begin position="390"/>
        <end position="408"/>
    </location>
</feature>
<feature type="transmembrane region" description="Helical" evidence="2">
    <location>
        <begin position="12"/>
        <end position="33"/>
    </location>
</feature>
<gene>
    <name evidence="3" type="ORF">ACFOW6_06210</name>
</gene>
<dbReference type="SUPFAM" id="SSF53448">
    <property type="entry name" value="Nucleotide-diphospho-sugar transferases"/>
    <property type="match status" value="1"/>
</dbReference>
<dbReference type="Proteomes" id="UP001595799">
    <property type="component" value="Unassembled WGS sequence"/>
</dbReference>
<keyword evidence="4" id="KW-1185">Reference proteome</keyword>
<evidence type="ECO:0000256" key="2">
    <source>
        <dbReference type="SAM" id="Phobius"/>
    </source>
</evidence>
<evidence type="ECO:0000256" key="1">
    <source>
        <dbReference type="SAM" id="MobiDB-lite"/>
    </source>
</evidence>
<name>A0ABV8UJS8_9PROT</name>
<dbReference type="Gene3D" id="3.90.550.10">
    <property type="entry name" value="Spore Coat Polysaccharide Biosynthesis Protein SpsA, Chain A"/>
    <property type="match status" value="1"/>
</dbReference>
<sequence>MDPFLSYDLYFLVQAAILLLFLLATFVQLISALDDLFLDLAALACKCGLRSTSNCGTHNLITLLESGKPEKPVAIMIPAWKEAAVIRSSVEHLLKYVAYRNYRIFIGCYPNDPDTIRVVSALAKSHDRVEMVVLPHDGGTSKADCLNHIASAIHKSNKARAHPFEALILQDAEDVVHSHSLRVFNYFLDEHDVVQLPVVALPRAWHDPTTGHYQDEFAEMHGKELLVRAAFSGLVPGAGVGTAYSASILEKIRTKGDIFRTDALTEDYDLSFRLHRIGARFCFPQVHDGQRSGLGTRRDLVATREYFPHRFSKAVRQKTRWTLGIGFQGWSRLGWHGSPWLRYLLWRDRKTLFSGHAAVISYTVLAFLLLQPLLHAHLSFTPHPILPPGHVLWLLPLANIGFFVYRLAHRHFWTWRLYGWTALPMLLPRYFWSVAINYCALARANWQLWAAVFLGRPLAWEKTDHSFPDPSDLDDDEPPPDDRGKGS</sequence>
<keyword evidence="2" id="KW-0812">Transmembrane</keyword>
<keyword evidence="3" id="KW-0328">Glycosyltransferase</keyword>
<organism evidence="3 4">
    <name type="scientific">Fodinicurvata halophila</name>
    <dbReference type="NCBI Taxonomy" id="1419723"/>
    <lineage>
        <taxon>Bacteria</taxon>
        <taxon>Pseudomonadati</taxon>
        <taxon>Pseudomonadota</taxon>
        <taxon>Alphaproteobacteria</taxon>
        <taxon>Rhodospirillales</taxon>
        <taxon>Rhodovibrionaceae</taxon>
        <taxon>Fodinicurvata</taxon>
    </lineage>
</organism>
<dbReference type="InterPro" id="IPR029044">
    <property type="entry name" value="Nucleotide-diphossugar_trans"/>
</dbReference>
<evidence type="ECO:0000313" key="3">
    <source>
        <dbReference type="EMBL" id="MFC4351135.1"/>
    </source>
</evidence>
<evidence type="ECO:0000313" key="4">
    <source>
        <dbReference type="Proteomes" id="UP001595799"/>
    </source>
</evidence>
<proteinExistence type="predicted"/>
<keyword evidence="2" id="KW-0472">Membrane</keyword>
<feature type="transmembrane region" description="Helical" evidence="2">
    <location>
        <begin position="351"/>
        <end position="370"/>
    </location>
</feature>
<protein>
    <submittedName>
        <fullName evidence="3">Glycosyltransferase</fullName>
        <ecNumber evidence="3">2.4.-.-</ecNumber>
    </submittedName>
</protein>
<accession>A0ABV8UJS8</accession>
<feature type="region of interest" description="Disordered" evidence="1">
    <location>
        <begin position="465"/>
        <end position="487"/>
    </location>
</feature>
<dbReference type="Pfam" id="PF13641">
    <property type="entry name" value="Glyco_tranf_2_3"/>
    <property type="match status" value="1"/>
</dbReference>
<reference evidence="4" key="1">
    <citation type="journal article" date="2019" name="Int. J. Syst. Evol. Microbiol.">
        <title>The Global Catalogue of Microorganisms (GCM) 10K type strain sequencing project: providing services to taxonomists for standard genome sequencing and annotation.</title>
        <authorList>
            <consortium name="The Broad Institute Genomics Platform"/>
            <consortium name="The Broad Institute Genome Sequencing Center for Infectious Disease"/>
            <person name="Wu L."/>
            <person name="Ma J."/>
        </authorList>
    </citation>
    <scope>NUCLEOTIDE SEQUENCE [LARGE SCALE GENOMIC DNA]</scope>
    <source>
        <strain evidence="4">CECT 8472</strain>
    </source>
</reference>
<keyword evidence="3" id="KW-0808">Transferase</keyword>
<comment type="caution">
    <text evidence="3">The sequence shown here is derived from an EMBL/GenBank/DDBJ whole genome shotgun (WGS) entry which is preliminary data.</text>
</comment>
<dbReference type="GO" id="GO:0016757">
    <property type="term" value="F:glycosyltransferase activity"/>
    <property type="evidence" value="ECO:0007669"/>
    <property type="project" value="UniProtKB-KW"/>
</dbReference>